<dbReference type="Proteomes" id="UP001597512">
    <property type="component" value="Unassembled WGS sequence"/>
</dbReference>
<comment type="caution">
    <text evidence="2">The sequence shown here is derived from an EMBL/GenBank/DDBJ whole genome shotgun (WGS) entry which is preliminary data.</text>
</comment>
<dbReference type="PANTHER" id="PTHR43162">
    <property type="match status" value="1"/>
</dbReference>
<sequence>MNDDLKSAERPIVVLSASGRVGTVVAHQLLRANIGIRAVARHTHTLKDLAEQGAELWKGSLLDQAFMNRVFAGAKAAFVLTPGDTMTPDLHEEQRHNNEHIVEAIRVAGLTHVVFLSSWGAELSDKKGTIYGCYLMETLLNSLPDLNVVHLRAVWFMDNFIYSIGLIKMAGINGLSIDPDFAFPCIDSRDIWMVAAAYLKQLDFSGKTIHYLQGPRDYTMNEVTTILGTSIGRPSLRYLKIPKVVMINGLKNTGIISANVAQLLAETNERIDSASVHGEPRTPHNTTPTTLDKFARQKFAPAYIETPSASLLQKIQGAFLRIYLSIS</sequence>
<dbReference type="InterPro" id="IPR036291">
    <property type="entry name" value="NAD(P)-bd_dom_sf"/>
</dbReference>
<dbReference type="RefSeq" id="WP_381507915.1">
    <property type="nucleotide sequence ID" value="NZ_JBHUOM010000042.1"/>
</dbReference>
<organism evidence="2 3">
    <name type="scientific">Spirosoma flavum</name>
    <dbReference type="NCBI Taxonomy" id="2048557"/>
    <lineage>
        <taxon>Bacteria</taxon>
        <taxon>Pseudomonadati</taxon>
        <taxon>Bacteroidota</taxon>
        <taxon>Cytophagia</taxon>
        <taxon>Cytophagales</taxon>
        <taxon>Cytophagaceae</taxon>
        <taxon>Spirosoma</taxon>
    </lineage>
</organism>
<protein>
    <submittedName>
        <fullName evidence="2">NmrA family NAD(P)-binding protein</fullName>
    </submittedName>
</protein>
<dbReference type="EMBL" id="JBHUOM010000042">
    <property type="protein sequence ID" value="MFD2937637.1"/>
    <property type="molecule type" value="Genomic_DNA"/>
</dbReference>
<dbReference type="Gene3D" id="3.40.50.720">
    <property type="entry name" value="NAD(P)-binding Rossmann-like Domain"/>
    <property type="match status" value="1"/>
</dbReference>
<gene>
    <name evidence="2" type="ORF">ACFS25_27950</name>
</gene>
<reference evidence="3" key="1">
    <citation type="journal article" date="2019" name="Int. J. Syst. Evol. Microbiol.">
        <title>The Global Catalogue of Microorganisms (GCM) 10K type strain sequencing project: providing services to taxonomists for standard genome sequencing and annotation.</title>
        <authorList>
            <consortium name="The Broad Institute Genomics Platform"/>
            <consortium name="The Broad Institute Genome Sequencing Center for Infectious Disease"/>
            <person name="Wu L."/>
            <person name="Ma J."/>
        </authorList>
    </citation>
    <scope>NUCLEOTIDE SEQUENCE [LARGE SCALE GENOMIC DNA]</scope>
    <source>
        <strain evidence="3">KCTC 52490</strain>
    </source>
</reference>
<evidence type="ECO:0000313" key="3">
    <source>
        <dbReference type="Proteomes" id="UP001597512"/>
    </source>
</evidence>
<dbReference type="Gene3D" id="3.90.25.10">
    <property type="entry name" value="UDP-galactose 4-epimerase, domain 1"/>
    <property type="match status" value="1"/>
</dbReference>
<keyword evidence="3" id="KW-1185">Reference proteome</keyword>
<dbReference type="Pfam" id="PF05368">
    <property type="entry name" value="NmrA"/>
    <property type="match status" value="1"/>
</dbReference>
<proteinExistence type="predicted"/>
<dbReference type="InterPro" id="IPR051604">
    <property type="entry name" value="Ergot_Alk_Oxidoreductase"/>
</dbReference>
<evidence type="ECO:0000313" key="2">
    <source>
        <dbReference type="EMBL" id="MFD2937637.1"/>
    </source>
</evidence>
<evidence type="ECO:0000259" key="1">
    <source>
        <dbReference type="Pfam" id="PF05368"/>
    </source>
</evidence>
<accession>A0ABW6AQJ3</accession>
<dbReference type="SUPFAM" id="SSF51735">
    <property type="entry name" value="NAD(P)-binding Rossmann-fold domains"/>
    <property type="match status" value="1"/>
</dbReference>
<dbReference type="InterPro" id="IPR008030">
    <property type="entry name" value="NmrA-like"/>
</dbReference>
<feature type="domain" description="NmrA-like" evidence="1">
    <location>
        <begin position="11"/>
        <end position="274"/>
    </location>
</feature>
<dbReference type="PANTHER" id="PTHR43162:SF1">
    <property type="entry name" value="PRESTALK A DIFFERENTIATION PROTEIN A"/>
    <property type="match status" value="1"/>
</dbReference>
<name>A0ABW6AQJ3_9BACT</name>